<dbReference type="InterPro" id="IPR017871">
    <property type="entry name" value="ABC_transporter-like_CS"/>
</dbReference>
<dbReference type="CDD" id="cd03255">
    <property type="entry name" value="ABC_MJ0796_LolCDE_FtsE"/>
    <property type="match status" value="1"/>
</dbReference>
<protein>
    <submittedName>
        <fullName evidence="5">ABC transporter ATP-binding protein</fullName>
    </submittedName>
</protein>
<dbReference type="InterPro" id="IPR003593">
    <property type="entry name" value="AAA+_ATPase"/>
</dbReference>
<dbReference type="InterPro" id="IPR027417">
    <property type="entry name" value="P-loop_NTPase"/>
</dbReference>
<dbReference type="InterPro" id="IPR015854">
    <property type="entry name" value="ABC_transpr_LolD-like"/>
</dbReference>
<dbReference type="GO" id="GO:0005886">
    <property type="term" value="C:plasma membrane"/>
    <property type="evidence" value="ECO:0007669"/>
    <property type="project" value="TreeGrafter"/>
</dbReference>
<gene>
    <name evidence="5" type="ORF">CMN54_06585</name>
</gene>
<dbReference type="GO" id="GO:0098796">
    <property type="term" value="C:membrane protein complex"/>
    <property type="evidence" value="ECO:0007669"/>
    <property type="project" value="UniProtKB-ARBA"/>
</dbReference>
<dbReference type="EMBL" id="NZEX01000076">
    <property type="protein sequence ID" value="MAH63098.1"/>
    <property type="molecule type" value="Genomic_DNA"/>
</dbReference>
<dbReference type="FunFam" id="3.40.50.300:FF:000032">
    <property type="entry name" value="Export ABC transporter ATP-binding protein"/>
    <property type="match status" value="1"/>
</dbReference>
<dbReference type="PROSITE" id="PS50893">
    <property type="entry name" value="ABC_TRANSPORTER_2"/>
    <property type="match status" value="1"/>
</dbReference>
<dbReference type="Proteomes" id="UP000226525">
    <property type="component" value="Unassembled WGS sequence"/>
</dbReference>
<evidence type="ECO:0000259" key="4">
    <source>
        <dbReference type="PROSITE" id="PS50893"/>
    </source>
</evidence>
<evidence type="ECO:0000313" key="5">
    <source>
        <dbReference type="EMBL" id="MAH63098.1"/>
    </source>
</evidence>
<dbReference type="PANTHER" id="PTHR24220:SF685">
    <property type="entry name" value="ABC TRANSPORTER RELATED"/>
    <property type="match status" value="1"/>
</dbReference>
<keyword evidence="2" id="KW-0547">Nucleotide-binding</keyword>
<dbReference type="SUPFAM" id="SSF52540">
    <property type="entry name" value="P-loop containing nucleoside triphosphate hydrolases"/>
    <property type="match status" value="1"/>
</dbReference>
<feature type="domain" description="ABC transporter" evidence="4">
    <location>
        <begin position="9"/>
        <end position="233"/>
    </location>
</feature>
<organism evidence="5 6">
    <name type="scientific">SAR324 cluster bacterium</name>
    <dbReference type="NCBI Taxonomy" id="2024889"/>
    <lineage>
        <taxon>Bacteria</taxon>
        <taxon>Deltaproteobacteria</taxon>
        <taxon>SAR324 cluster</taxon>
    </lineage>
</organism>
<dbReference type="InterPro" id="IPR017911">
    <property type="entry name" value="MacB-like_ATP-bd"/>
</dbReference>
<accession>A0A2D6YIR6</accession>
<evidence type="ECO:0000256" key="3">
    <source>
        <dbReference type="ARBA" id="ARBA00022840"/>
    </source>
</evidence>
<sequence>MEILAKDFLQLNELNKFYLEGGEKREVLRNLSLKIQEGQIVALLGRSGSGKSTLLNLLAGIDEPSSGSIRIAENMLNELDEHQRTLFRRKNIGFVFQSFNLIPTLTVEENLLLPMELNGESTKIAKARVAELMKELGLGDRLESFPDLLSGGEQQRVAIARALIHDPNLVLADEPTGNLDRQTGRQALCLFRELIRKAGKTMIVATHSSEVLEIADRVISLEEGKLIEIEAPN</sequence>
<dbReference type="PROSITE" id="PS00211">
    <property type="entry name" value="ABC_TRANSPORTER_1"/>
    <property type="match status" value="1"/>
</dbReference>
<evidence type="ECO:0000256" key="1">
    <source>
        <dbReference type="ARBA" id="ARBA00022448"/>
    </source>
</evidence>
<dbReference type="PANTHER" id="PTHR24220">
    <property type="entry name" value="IMPORT ATP-BINDING PROTEIN"/>
    <property type="match status" value="1"/>
</dbReference>
<keyword evidence="3 5" id="KW-0067">ATP-binding</keyword>
<keyword evidence="1" id="KW-0813">Transport</keyword>
<dbReference type="Gene3D" id="3.40.50.300">
    <property type="entry name" value="P-loop containing nucleotide triphosphate hydrolases"/>
    <property type="match status" value="1"/>
</dbReference>
<dbReference type="SMART" id="SM00382">
    <property type="entry name" value="AAA"/>
    <property type="match status" value="1"/>
</dbReference>
<reference evidence="6" key="1">
    <citation type="submission" date="2017-09" db="EMBL/GenBank/DDBJ databases">
        <title>The Reconstruction of 2,631 Draft Metagenome-Assembled Genomes from the Global Oceans.</title>
        <authorList>
            <person name="Tully B.J."/>
            <person name="Graham E.D."/>
            <person name="Heidelberg J.F."/>
        </authorList>
    </citation>
    <scope>NUCLEOTIDE SEQUENCE [LARGE SCALE GENOMIC DNA]</scope>
</reference>
<proteinExistence type="predicted"/>
<evidence type="ECO:0000313" key="6">
    <source>
        <dbReference type="Proteomes" id="UP000226525"/>
    </source>
</evidence>
<name>A0A2D6YIR6_9DELT</name>
<dbReference type="Pfam" id="PF00005">
    <property type="entry name" value="ABC_tran"/>
    <property type="match status" value="1"/>
</dbReference>
<dbReference type="AlphaFoldDB" id="A0A2D6YIR6"/>
<dbReference type="GO" id="GO:0016887">
    <property type="term" value="F:ATP hydrolysis activity"/>
    <property type="evidence" value="ECO:0007669"/>
    <property type="project" value="InterPro"/>
</dbReference>
<dbReference type="GO" id="GO:0022857">
    <property type="term" value="F:transmembrane transporter activity"/>
    <property type="evidence" value="ECO:0007669"/>
    <property type="project" value="UniProtKB-ARBA"/>
</dbReference>
<dbReference type="InterPro" id="IPR003439">
    <property type="entry name" value="ABC_transporter-like_ATP-bd"/>
</dbReference>
<dbReference type="GO" id="GO:0005524">
    <property type="term" value="F:ATP binding"/>
    <property type="evidence" value="ECO:0007669"/>
    <property type="project" value="UniProtKB-KW"/>
</dbReference>
<evidence type="ECO:0000256" key="2">
    <source>
        <dbReference type="ARBA" id="ARBA00022741"/>
    </source>
</evidence>
<comment type="caution">
    <text evidence="5">The sequence shown here is derived from an EMBL/GenBank/DDBJ whole genome shotgun (WGS) entry which is preliminary data.</text>
</comment>